<dbReference type="STRING" id="472759.Nhal_3801"/>
<dbReference type="EMBL" id="CP001798">
    <property type="protein sequence ID" value="ADE16816.1"/>
    <property type="molecule type" value="Genomic_DNA"/>
</dbReference>
<comment type="catalytic activity">
    <reaction evidence="8 9">
        <text>N-acetyl-L-glutamate + ATP = N-acetyl-L-glutamyl 5-phosphate + ADP</text>
        <dbReference type="Rhea" id="RHEA:14629"/>
        <dbReference type="ChEBI" id="CHEBI:30616"/>
        <dbReference type="ChEBI" id="CHEBI:44337"/>
        <dbReference type="ChEBI" id="CHEBI:57936"/>
        <dbReference type="ChEBI" id="CHEBI:456216"/>
        <dbReference type="EC" id="2.7.2.8"/>
    </reaction>
</comment>
<dbReference type="EC" id="2.7.2.8" evidence="9"/>
<keyword evidence="12" id="KW-1185">Reference proteome</keyword>
<keyword evidence="6 9" id="KW-0418">Kinase</keyword>
<protein>
    <recommendedName>
        <fullName evidence="9">Acetylglutamate kinase</fullName>
        <ecNumber evidence="9">2.7.2.8</ecNumber>
    </recommendedName>
    <alternativeName>
        <fullName evidence="9">N-acetyl-L-glutamate 5-phosphotransferase</fullName>
    </alternativeName>
    <alternativeName>
        <fullName evidence="9">NAG kinase</fullName>
        <shortName evidence="9">NAGK</shortName>
    </alternativeName>
</protein>
<dbReference type="AlphaFoldDB" id="D5C3A9"/>
<dbReference type="RefSeq" id="WP_013034665.1">
    <property type="nucleotide sequence ID" value="NC_013960.1"/>
</dbReference>
<feature type="site" description="Transition state stabilizer" evidence="9">
    <location>
        <position position="33"/>
    </location>
</feature>
<organism evidence="11 12">
    <name type="scientific">Nitrosococcus halophilus (strain Nc4)</name>
    <dbReference type="NCBI Taxonomy" id="472759"/>
    <lineage>
        <taxon>Bacteria</taxon>
        <taxon>Pseudomonadati</taxon>
        <taxon>Pseudomonadota</taxon>
        <taxon>Gammaproteobacteria</taxon>
        <taxon>Chromatiales</taxon>
        <taxon>Chromatiaceae</taxon>
        <taxon>Nitrosococcus</taxon>
    </lineage>
</organism>
<feature type="domain" description="Aspartate/glutamate/uridylate kinase" evidence="10">
    <location>
        <begin position="28"/>
        <end position="276"/>
    </location>
</feature>
<keyword evidence="4 9" id="KW-0808">Transferase</keyword>
<dbReference type="GO" id="GO:0003991">
    <property type="term" value="F:acetylglutamate kinase activity"/>
    <property type="evidence" value="ECO:0007669"/>
    <property type="project" value="UniProtKB-UniRule"/>
</dbReference>
<dbReference type="FunFam" id="3.40.1160.10:FF:000004">
    <property type="entry name" value="Acetylglutamate kinase"/>
    <property type="match status" value="1"/>
</dbReference>
<dbReference type="PIRSF" id="PIRSF000728">
    <property type="entry name" value="NAGK"/>
    <property type="match status" value="1"/>
</dbReference>
<accession>D5C3A9</accession>
<dbReference type="GO" id="GO:0042450">
    <property type="term" value="P:L-arginine biosynthetic process via ornithine"/>
    <property type="evidence" value="ECO:0007669"/>
    <property type="project" value="UniProtKB-UniRule"/>
</dbReference>
<keyword evidence="7 9" id="KW-0067">ATP-binding</keyword>
<keyword evidence="3 9" id="KW-0028">Amino-acid biosynthesis</keyword>
<evidence type="ECO:0000313" key="11">
    <source>
        <dbReference type="EMBL" id="ADE16816.1"/>
    </source>
</evidence>
<dbReference type="KEGG" id="nhl:Nhal_3801"/>
<dbReference type="HAMAP" id="MF_00082">
    <property type="entry name" value="ArgB"/>
    <property type="match status" value="1"/>
</dbReference>
<keyword evidence="2 9" id="KW-0055">Arginine biosynthesis</keyword>
<feature type="binding site" evidence="9">
    <location>
        <begin position="68"/>
        <end position="69"/>
    </location>
    <ligand>
        <name>substrate</name>
    </ligand>
</feature>
<dbReference type="PANTHER" id="PTHR23342">
    <property type="entry name" value="N-ACETYLGLUTAMATE SYNTHASE"/>
    <property type="match status" value="1"/>
</dbReference>
<keyword evidence="5 9" id="KW-0547">Nucleotide-binding</keyword>
<dbReference type="InterPro" id="IPR001057">
    <property type="entry name" value="Glu/AcGlu_kinase"/>
</dbReference>
<evidence type="ECO:0000256" key="3">
    <source>
        <dbReference type="ARBA" id="ARBA00022605"/>
    </source>
</evidence>
<proteinExistence type="inferred from homology"/>
<dbReference type="InterPro" id="IPR037528">
    <property type="entry name" value="ArgB"/>
</dbReference>
<dbReference type="Pfam" id="PF00696">
    <property type="entry name" value="AA_kinase"/>
    <property type="match status" value="1"/>
</dbReference>
<comment type="pathway">
    <text evidence="1 9">Amino-acid biosynthesis; L-arginine biosynthesis; N(2)-acetyl-L-ornithine from L-glutamate: step 2/4.</text>
</comment>
<dbReference type="GO" id="GO:0005737">
    <property type="term" value="C:cytoplasm"/>
    <property type="evidence" value="ECO:0007669"/>
    <property type="project" value="UniProtKB-SubCell"/>
</dbReference>
<dbReference type="Proteomes" id="UP000001844">
    <property type="component" value="Chromosome"/>
</dbReference>
<evidence type="ECO:0000256" key="8">
    <source>
        <dbReference type="ARBA" id="ARBA00048141"/>
    </source>
</evidence>
<feature type="site" description="Transition state stabilizer" evidence="9">
    <location>
        <position position="257"/>
    </location>
</feature>
<evidence type="ECO:0000256" key="5">
    <source>
        <dbReference type="ARBA" id="ARBA00022741"/>
    </source>
</evidence>
<reference evidence="12" key="1">
    <citation type="submission" date="2010-04" db="EMBL/GenBank/DDBJ databases">
        <title>Complete genome sequence of Nitrosococcus halophilus Nc4, a salt-adapted, aerobic obligate ammonia-oxidizing sulfur purple bacterium.</title>
        <authorList>
            <consortium name="US DOE Joint Genome Institute"/>
            <person name="Campbell M.A."/>
            <person name="Malfatti S.A."/>
            <person name="Chain P.S.G."/>
            <person name="Heidelberg J.F."/>
            <person name="Ward B.B."/>
            <person name="Klotz M.G."/>
        </authorList>
    </citation>
    <scope>NUCLEOTIDE SEQUENCE [LARGE SCALE GENOMIC DNA]</scope>
    <source>
        <strain evidence="12">Nc4</strain>
    </source>
</reference>
<comment type="function">
    <text evidence="9">Catalyzes the ATP-dependent phosphorylation of N-acetyl-L-glutamate.</text>
</comment>
<dbReference type="GO" id="GO:0005524">
    <property type="term" value="F:ATP binding"/>
    <property type="evidence" value="ECO:0007669"/>
    <property type="project" value="UniProtKB-UniRule"/>
</dbReference>
<dbReference type="InterPro" id="IPR004662">
    <property type="entry name" value="AcgluKinase_fam"/>
</dbReference>
<evidence type="ECO:0000256" key="7">
    <source>
        <dbReference type="ARBA" id="ARBA00022840"/>
    </source>
</evidence>
<sequence>MTLTADRAMNIARVLTESLPYIRRFAGKTVVIKYGGNAMVDDDLKNGFSRDVVLMKLVGINPVVVHGGGPQIGRLLERIGKQSEFVQGMRVTDKETMDVVEMVLGGQVNKEIVNLINRHGGRAVGLTGKDGALIYAEKLRLTRDQEDPTVNVPEIIDIGHVGKVKQINTRIVDMLVQSDFIPVIAPIGVGEDGQSYNINADLVAGKLAETLRAEKLILLTNTAGLLDKEGKLLTGLDAAQVQSLIADGTISGGMLPKVQCALEAVDRGVKSAHIIDGRVEHAVILELFTDEGVGTLIRQGGGPQSCHP</sequence>
<gene>
    <name evidence="9" type="primary">argB</name>
    <name evidence="11" type="ordered locus">Nhal_3801</name>
</gene>
<evidence type="ECO:0000256" key="9">
    <source>
        <dbReference type="HAMAP-Rule" id="MF_00082"/>
    </source>
</evidence>
<evidence type="ECO:0000313" key="12">
    <source>
        <dbReference type="Proteomes" id="UP000001844"/>
    </source>
</evidence>
<dbReference type="NCBIfam" id="TIGR00761">
    <property type="entry name" value="argB"/>
    <property type="match status" value="1"/>
</dbReference>
<dbReference type="SUPFAM" id="SSF53633">
    <property type="entry name" value="Carbamate kinase-like"/>
    <property type="match status" value="1"/>
</dbReference>
<dbReference type="InterPro" id="IPR036393">
    <property type="entry name" value="AceGlu_kinase-like_sf"/>
</dbReference>
<dbReference type="CDD" id="cd04250">
    <property type="entry name" value="AAK_NAGK-C"/>
    <property type="match status" value="1"/>
</dbReference>
<dbReference type="InterPro" id="IPR041727">
    <property type="entry name" value="NAGK-C"/>
</dbReference>
<comment type="subcellular location">
    <subcellularLocation>
        <location evidence="9">Cytoplasm</location>
    </subcellularLocation>
</comment>
<evidence type="ECO:0000256" key="4">
    <source>
        <dbReference type="ARBA" id="ARBA00022679"/>
    </source>
</evidence>
<evidence type="ECO:0000259" key="10">
    <source>
        <dbReference type="Pfam" id="PF00696"/>
    </source>
</evidence>
<evidence type="ECO:0000256" key="1">
    <source>
        <dbReference type="ARBA" id="ARBA00004828"/>
    </source>
</evidence>
<dbReference type="PRINTS" id="PR00474">
    <property type="entry name" value="GLU5KINASE"/>
</dbReference>
<comment type="similarity">
    <text evidence="9">Belongs to the acetylglutamate kinase family. ArgB subfamily.</text>
</comment>
<evidence type="ECO:0000256" key="6">
    <source>
        <dbReference type="ARBA" id="ARBA00022777"/>
    </source>
</evidence>
<evidence type="ECO:0000256" key="2">
    <source>
        <dbReference type="ARBA" id="ARBA00022571"/>
    </source>
</evidence>
<dbReference type="PANTHER" id="PTHR23342:SF0">
    <property type="entry name" value="N-ACETYLGLUTAMATE SYNTHASE, MITOCHONDRIAL"/>
    <property type="match status" value="1"/>
</dbReference>
<feature type="binding site" evidence="9">
    <location>
        <position position="90"/>
    </location>
    <ligand>
        <name>substrate</name>
    </ligand>
</feature>
<dbReference type="OrthoDB" id="9803155at2"/>
<dbReference type="Gene3D" id="3.40.1160.10">
    <property type="entry name" value="Acetylglutamate kinase-like"/>
    <property type="match status" value="1"/>
</dbReference>
<dbReference type="HOGENOM" id="CLU_053680_0_0_6"/>
<dbReference type="InterPro" id="IPR001048">
    <property type="entry name" value="Asp/Glu/Uridylate_kinase"/>
</dbReference>
<dbReference type="eggNOG" id="COG0548">
    <property type="taxonomic scope" value="Bacteria"/>
</dbReference>
<name>D5C3A9_NITHN</name>
<keyword evidence="9" id="KW-0963">Cytoplasm</keyword>
<dbReference type="UniPathway" id="UPA00068">
    <property type="reaction ID" value="UER00107"/>
</dbReference>
<feature type="binding site" evidence="9">
    <location>
        <position position="197"/>
    </location>
    <ligand>
        <name>substrate</name>
    </ligand>
</feature>